<proteinExistence type="predicted"/>
<protein>
    <submittedName>
        <fullName evidence="1">Uncharacterized protein</fullName>
    </submittedName>
</protein>
<dbReference type="EMBL" id="UOEL01000100">
    <property type="protein sequence ID" value="VAW13180.1"/>
    <property type="molecule type" value="Genomic_DNA"/>
</dbReference>
<dbReference type="AlphaFoldDB" id="A0A3B0T8H2"/>
<gene>
    <name evidence="1" type="ORF">MNBD_BACTEROID03-2531</name>
</gene>
<reference evidence="1" key="1">
    <citation type="submission" date="2018-06" db="EMBL/GenBank/DDBJ databases">
        <authorList>
            <person name="Zhirakovskaya E."/>
        </authorList>
    </citation>
    <scope>NUCLEOTIDE SEQUENCE</scope>
</reference>
<sequence>MQNVYVLFFFLFVLSVSAQHSSVVNGDYNNDGIDDTLKCSYEIGSNFGGRDCQLIDGKTQIKFGLSNYGCFCKIKQSIMVSAELFKPENIAFFEILKKEILPIKKRTPDASLQWLINSSFASHTIKDNPNLDLIFNPKIEWGIDPLEPPSTYYIQMSTDSLNKLVPQTNRVRKQDKSHHQGFLVYYGDPHFSMQKNSGRSYIEVDGNETYKVLRTSHGILAKKGILNKWLFVTDIDINGSPSKLRWQSIEQIVMVDNLIVVKQSLAPDVLYNIYVIDIETGVGGRLKIDFDFFDDTEISNLSLEERFSVKDNVIRIGSSDKQLKFSLKEIEQSMKEFVGSR</sequence>
<accession>A0A3B0T8H2</accession>
<evidence type="ECO:0000313" key="1">
    <source>
        <dbReference type="EMBL" id="VAW13180.1"/>
    </source>
</evidence>
<organism evidence="1">
    <name type="scientific">hydrothermal vent metagenome</name>
    <dbReference type="NCBI Taxonomy" id="652676"/>
    <lineage>
        <taxon>unclassified sequences</taxon>
        <taxon>metagenomes</taxon>
        <taxon>ecological metagenomes</taxon>
    </lineage>
</organism>
<name>A0A3B0T8H2_9ZZZZ</name>